<sequence>LLKLALPLVRAHGFTRDALSRSVLALPNPHTEPLRDTAVSALFGEGDDARRTLINAWLDEGRTQMRASATVSDNAMKEVLRTRLRYNEPVISLLPEAFAVLASPPGHILDPRPALKHTTSIADDACAVTGDKAVGTEWYARRASLAAVYAAAELHQIQSPHTVDAFLDDLLARSSQLKGAVDDTVQFASYIASSWKGILKSRGIFI</sequence>
<dbReference type="GeneID" id="18920651"/>
<dbReference type="UniPathway" id="UPA00232"/>
<name>K5X6J0_PHACS</name>
<dbReference type="RefSeq" id="XP_007393794.1">
    <property type="nucleotide sequence ID" value="XM_007393732.1"/>
</dbReference>
<protein>
    <recommendedName>
        <fullName evidence="1">COQ9 C-terminal domain-containing protein</fullName>
    </recommendedName>
</protein>
<reference evidence="2 3" key="1">
    <citation type="journal article" date="2012" name="BMC Genomics">
        <title>Comparative genomics of the white-rot fungi, Phanerochaete carnosa and P. chrysosporium, to elucidate the genetic basis of the distinct wood types they colonize.</title>
        <authorList>
            <person name="Suzuki H."/>
            <person name="MacDonald J."/>
            <person name="Syed K."/>
            <person name="Salamov A."/>
            <person name="Hori C."/>
            <person name="Aerts A."/>
            <person name="Henrissat B."/>
            <person name="Wiebenga A."/>
            <person name="vanKuyk P.A."/>
            <person name="Barry K."/>
            <person name="Lindquist E."/>
            <person name="LaButti K."/>
            <person name="Lapidus A."/>
            <person name="Lucas S."/>
            <person name="Coutinho P."/>
            <person name="Gong Y."/>
            <person name="Samejima M."/>
            <person name="Mahadevan R."/>
            <person name="Abou-Zaid M."/>
            <person name="de Vries R.P."/>
            <person name="Igarashi K."/>
            <person name="Yadav J.S."/>
            <person name="Grigoriev I.V."/>
            <person name="Master E.R."/>
        </authorList>
    </citation>
    <scope>NUCLEOTIDE SEQUENCE [LARGE SCALE GENOMIC DNA]</scope>
    <source>
        <strain evidence="2 3">HHB-10118-sp</strain>
    </source>
</reference>
<dbReference type="STRING" id="650164.K5X6J0"/>
<dbReference type="GO" id="GO:0006744">
    <property type="term" value="P:ubiquinone biosynthetic process"/>
    <property type="evidence" value="ECO:0007669"/>
    <property type="project" value="UniProtKB-UniPathway"/>
</dbReference>
<dbReference type="AlphaFoldDB" id="K5X6J0"/>
<organism evidence="2 3">
    <name type="scientific">Phanerochaete carnosa (strain HHB-10118-sp)</name>
    <name type="common">White-rot fungus</name>
    <name type="synonym">Peniophora carnosa</name>
    <dbReference type="NCBI Taxonomy" id="650164"/>
    <lineage>
        <taxon>Eukaryota</taxon>
        <taxon>Fungi</taxon>
        <taxon>Dikarya</taxon>
        <taxon>Basidiomycota</taxon>
        <taxon>Agaricomycotina</taxon>
        <taxon>Agaricomycetes</taxon>
        <taxon>Polyporales</taxon>
        <taxon>Phanerochaetaceae</taxon>
        <taxon>Phanerochaete</taxon>
    </lineage>
</organism>
<evidence type="ECO:0000313" key="2">
    <source>
        <dbReference type="EMBL" id="EKM58482.1"/>
    </source>
</evidence>
<dbReference type="KEGG" id="pco:PHACADRAFT_89589"/>
<keyword evidence="3" id="KW-1185">Reference proteome</keyword>
<dbReference type="Pfam" id="PF08511">
    <property type="entry name" value="COQ9"/>
    <property type="match status" value="1"/>
</dbReference>
<proteinExistence type="predicted"/>
<evidence type="ECO:0000259" key="1">
    <source>
        <dbReference type="Pfam" id="PF08511"/>
    </source>
</evidence>
<feature type="domain" description="COQ9 C-terminal" evidence="1">
    <location>
        <begin position="114"/>
        <end position="175"/>
    </location>
</feature>
<accession>K5X6J0</accession>
<dbReference type="InterPro" id="IPR013718">
    <property type="entry name" value="COQ9_C"/>
</dbReference>
<gene>
    <name evidence="2" type="ORF">PHACADRAFT_89589</name>
</gene>
<dbReference type="InParanoid" id="K5X6J0"/>
<dbReference type="EMBL" id="JH930470">
    <property type="protein sequence ID" value="EKM58482.1"/>
    <property type="molecule type" value="Genomic_DNA"/>
</dbReference>
<evidence type="ECO:0000313" key="3">
    <source>
        <dbReference type="Proteomes" id="UP000008370"/>
    </source>
</evidence>
<dbReference type="OrthoDB" id="619536at2759"/>
<dbReference type="Proteomes" id="UP000008370">
    <property type="component" value="Unassembled WGS sequence"/>
</dbReference>
<dbReference type="HOGENOM" id="CLU_086708_0_0_1"/>
<dbReference type="FunCoup" id="K5X6J0">
    <property type="interactions" value="139"/>
</dbReference>
<feature type="non-terminal residue" evidence="2">
    <location>
        <position position="1"/>
    </location>
</feature>